<reference evidence="1 2" key="1">
    <citation type="submission" date="2016-12" db="EMBL/GenBank/DDBJ databases">
        <title>Genome sequencing of Methylocaldum marinum.</title>
        <authorList>
            <person name="Takeuchi M."/>
            <person name="Kamagata Y."/>
            <person name="Hiraoka S."/>
            <person name="Oshima K."/>
            <person name="Hattori M."/>
            <person name="Iwasaki W."/>
        </authorList>
    </citation>
    <scope>NUCLEOTIDE SEQUENCE [LARGE SCALE GENOMIC DNA]</scope>
    <source>
        <strain evidence="1 2">S8</strain>
    </source>
</reference>
<name>A0A250KVD3_9GAMM</name>
<sequence>MMEEHLSKSWGKVGTYRFVLRIRQGTKTSGRLQPCRIVTIEKNEIRICEKLTKKRATKAGGHSGMRAFSSRSYDKTDSVEVVGAFGSGESIQTS</sequence>
<dbReference type="RefSeq" id="WP_145986578.1">
    <property type="nucleotide sequence ID" value="NZ_AP017928.1"/>
</dbReference>
<dbReference type="AlphaFoldDB" id="A0A250KVD3"/>
<dbReference type="EMBL" id="AP017928">
    <property type="protein sequence ID" value="BBA35486.1"/>
    <property type="molecule type" value="Genomic_DNA"/>
</dbReference>
<protein>
    <submittedName>
        <fullName evidence="1">Uncharacterized protein</fullName>
    </submittedName>
</protein>
<accession>A0A250KVD3</accession>
<organism evidence="1 2">
    <name type="scientific">Methylocaldum marinum</name>
    <dbReference type="NCBI Taxonomy" id="1432792"/>
    <lineage>
        <taxon>Bacteria</taxon>
        <taxon>Pseudomonadati</taxon>
        <taxon>Pseudomonadota</taxon>
        <taxon>Gammaproteobacteria</taxon>
        <taxon>Methylococcales</taxon>
        <taxon>Methylococcaceae</taxon>
        <taxon>Methylocaldum</taxon>
    </lineage>
</organism>
<proteinExistence type="predicted"/>
<evidence type="ECO:0000313" key="1">
    <source>
        <dbReference type="EMBL" id="BBA35486.1"/>
    </source>
</evidence>
<gene>
    <name evidence="1" type="ORF">sS8_3549</name>
</gene>
<dbReference type="Proteomes" id="UP000266313">
    <property type="component" value="Chromosome"/>
</dbReference>
<keyword evidence="2" id="KW-1185">Reference proteome</keyword>
<evidence type="ECO:0000313" key="2">
    <source>
        <dbReference type="Proteomes" id="UP000266313"/>
    </source>
</evidence>
<dbReference type="KEGG" id="mmai:sS8_3549"/>